<dbReference type="Pfam" id="PF23023">
    <property type="entry name" value="Anti-Pycsar_Apyc1"/>
    <property type="match status" value="1"/>
</dbReference>
<keyword evidence="3 8" id="KW-0540">Nuclease</keyword>
<reference evidence="11" key="1">
    <citation type="submission" date="2015-08" db="EMBL/GenBank/DDBJ databases">
        <title>Vibrio galatheae sp. nov., a novel member of the Vibrionaceae family isolated from the Solomon Islands.</title>
        <authorList>
            <person name="Giubergia S."/>
            <person name="Machado H."/>
            <person name="Mateiu R.V."/>
            <person name="Gram L."/>
        </authorList>
    </citation>
    <scope>NUCLEOTIDE SEQUENCE [LARGE SCALE GENOMIC DNA]</scope>
    <source>
        <strain evidence="11">DSM 19134</strain>
    </source>
</reference>
<sequence>MELCFLGTSSGVPTKTRNVTAVALKESKGKGWFLIDCGEATQHQLLKTSLTVNNLQAILITHIHGDHCYGLPGLLASAAMNHRTEPLTIIAPKGIQDWFEATQKFTQLYLPYPIQFIDAESLPSVTIGQFTIDLTTLTHRVPSFAYRFTESTIKIYLDFAKLAEHNIPRGPIWGQLVKGEDVVFGDKVLKSRDFTYYAHAPRRIIIAGDNSEPEKLAEFSHNCHALVHEATYAKELAEQAKEYGHSYAELVARFAEKAQINNLLLTHFSPRYQTDPNADTSIEQLRREAAQVYRGQLFLAQDFTRYRMDTQGELEQIFEG</sequence>
<feature type="binding site" evidence="8">
    <location>
        <position position="62"/>
    </location>
    <ligand>
        <name>Zn(2+)</name>
        <dbReference type="ChEBI" id="CHEBI:29105"/>
        <label>1</label>
        <note>catalytic</note>
    </ligand>
</feature>
<dbReference type="RefSeq" id="WP_053409181.1">
    <property type="nucleotide sequence ID" value="NZ_DAIPHI010000010.1"/>
</dbReference>
<dbReference type="NCBIfam" id="NF000801">
    <property type="entry name" value="PRK00055.1-3"/>
    <property type="match status" value="1"/>
</dbReference>
<feature type="binding site" evidence="8">
    <location>
        <position position="267"/>
    </location>
    <ligand>
        <name>Zn(2+)</name>
        <dbReference type="ChEBI" id="CHEBI:29105"/>
        <label>2</label>
        <note>catalytic</note>
    </ligand>
</feature>
<feature type="binding site" evidence="8">
    <location>
        <position position="209"/>
    </location>
    <ligand>
        <name>Zn(2+)</name>
        <dbReference type="ChEBI" id="CHEBI:29105"/>
        <label>1</label>
        <note>catalytic</note>
    </ligand>
</feature>
<keyword evidence="2 8" id="KW-0819">tRNA processing</keyword>
<dbReference type="PANTHER" id="PTHR46018">
    <property type="entry name" value="ZINC PHOSPHODIESTERASE ELAC PROTEIN 1"/>
    <property type="match status" value="1"/>
</dbReference>
<dbReference type="AlphaFoldDB" id="A0A0M0HZE8"/>
<feature type="binding site" evidence="8">
    <location>
        <position position="67"/>
    </location>
    <ligand>
        <name>Zn(2+)</name>
        <dbReference type="ChEBI" id="CHEBI:29105"/>
        <label>2</label>
        <note>catalytic</note>
    </ligand>
</feature>
<dbReference type="GO" id="GO:0008270">
    <property type="term" value="F:zinc ion binding"/>
    <property type="evidence" value="ECO:0007669"/>
    <property type="project" value="UniProtKB-UniRule"/>
</dbReference>
<comment type="subunit">
    <text evidence="1 8">Homodimer.</text>
</comment>
<keyword evidence="5 8" id="KW-0255">Endonuclease</keyword>
<proteinExistence type="inferred from homology"/>
<dbReference type="EMBL" id="LHPI01000009">
    <property type="protein sequence ID" value="KOO07444.1"/>
    <property type="molecule type" value="Genomic_DNA"/>
</dbReference>
<dbReference type="CDD" id="cd07717">
    <property type="entry name" value="RNaseZ_ZiPD-like_MBL-fold"/>
    <property type="match status" value="1"/>
</dbReference>
<dbReference type="SMART" id="SM00849">
    <property type="entry name" value="Lactamase_B"/>
    <property type="match status" value="1"/>
</dbReference>
<organism evidence="10 11">
    <name type="scientific">Vibrio hepatarius</name>
    <dbReference type="NCBI Taxonomy" id="171383"/>
    <lineage>
        <taxon>Bacteria</taxon>
        <taxon>Pseudomonadati</taxon>
        <taxon>Pseudomonadota</taxon>
        <taxon>Gammaproteobacteria</taxon>
        <taxon>Vibrionales</taxon>
        <taxon>Vibrionaceae</taxon>
        <taxon>Vibrio</taxon>
        <taxon>Vibrio oreintalis group</taxon>
    </lineage>
</organism>
<evidence type="ECO:0000256" key="6">
    <source>
        <dbReference type="ARBA" id="ARBA00022801"/>
    </source>
</evidence>
<dbReference type="Gene3D" id="3.60.15.10">
    <property type="entry name" value="Ribonuclease Z/Hydroxyacylglutathione hydrolase-like"/>
    <property type="match status" value="1"/>
</dbReference>
<evidence type="ECO:0000256" key="8">
    <source>
        <dbReference type="HAMAP-Rule" id="MF_01818"/>
    </source>
</evidence>
<evidence type="ECO:0000313" key="11">
    <source>
        <dbReference type="Proteomes" id="UP000037530"/>
    </source>
</evidence>
<feature type="binding site" evidence="8">
    <location>
        <position position="209"/>
    </location>
    <ligand>
        <name>Zn(2+)</name>
        <dbReference type="ChEBI" id="CHEBI:29105"/>
        <label>2</label>
        <note>catalytic</note>
    </ligand>
</feature>
<evidence type="ECO:0000256" key="1">
    <source>
        <dbReference type="ARBA" id="ARBA00011738"/>
    </source>
</evidence>
<feature type="active site" description="Proton acceptor" evidence="8">
    <location>
        <position position="66"/>
    </location>
</feature>
<evidence type="ECO:0000256" key="4">
    <source>
        <dbReference type="ARBA" id="ARBA00022723"/>
    </source>
</evidence>
<comment type="similarity">
    <text evidence="8">Belongs to the RNase Z family.</text>
</comment>
<dbReference type="PATRIC" id="fig|171383.3.peg.2279"/>
<comment type="caution">
    <text evidence="10">The sequence shown here is derived from an EMBL/GenBank/DDBJ whole genome shotgun (WGS) entry which is preliminary data.</text>
</comment>
<feature type="binding site" evidence="8">
    <location>
        <position position="64"/>
    </location>
    <ligand>
        <name>Zn(2+)</name>
        <dbReference type="ChEBI" id="CHEBI:29105"/>
        <label>1</label>
        <note>catalytic</note>
    </ligand>
</feature>
<accession>A0A0M0HZE8</accession>
<keyword evidence="4 8" id="KW-0479">Metal-binding</keyword>
<comment type="cofactor">
    <cofactor evidence="8">
        <name>Zn(2+)</name>
        <dbReference type="ChEBI" id="CHEBI:29105"/>
    </cofactor>
    <text evidence="8">Binds 2 Zn(2+) ions.</text>
</comment>
<dbReference type="PANTHER" id="PTHR46018:SF2">
    <property type="entry name" value="ZINC PHOSPHODIESTERASE ELAC PROTEIN 1"/>
    <property type="match status" value="1"/>
</dbReference>
<evidence type="ECO:0000256" key="7">
    <source>
        <dbReference type="ARBA" id="ARBA00022833"/>
    </source>
</evidence>
<dbReference type="InterPro" id="IPR013471">
    <property type="entry name" value="RNase_Z/BN"/>
</dbReference>
<dbReference type="EC" id="3.1.26.11" evidence="8"/>
<evidence type="ECO:0000256" key="5">
    <source>
        <dbReference type="ARBA" id="ARBA00022759"/>
    </source>
</evidence>
<dbReference type="OrthoDB" id="9803916at2"/>
<dbReference type="HAMAP" id="MF_01818">
    <property type="entry name" value="RNase_Z_BN"/>
    <property type="match status" value="1"/>
</dbReference>
<name>A0A0M0HZE8_9VIBR</name>
<dbReference type="GO" id="GO:0042781">
    <property type="term" value="F:3'-tRNA processing endoribonuclease activity"/>
    <property type="evidence" value="ECO:0007669"/>
    <property type="project" value="UniProtKB-UniRule"/>
</dbReference>
<evidence type="ECO:0000259" key="9">
    <source>
        <dbReference type="SMART" id="SM00849"/>
    </source>
</evidence>
<evidence type="ECO:0000256" key="3">
    <source>
        <dbReference type="ARBA" id="ARBA00022722"/>
    </source>
</evidence>
<dbReference type="SUPFAM" id="SSF56281">
    <property type="entry name" value="Metallo-hydrolase/oxidoreductase"/>
    <property type="match status" value="1"/>
</dbReference>
<feature type="binding site" evidence="8">
    <location>
        <position position="66"/>
    </location>
    <ligand>
        <name>Zn(2+)</name>
        <dbReference type="ChEBI" id="CHEBI:29105"/>
        <label>2</label>
        <note>catalytic</note>
    </ligand>
</feature>
<comment type="catalytic activity">
    <reaction evidence="8">
        <text>Endonucleolytic cleavage of RNA, removing extra 3' nucleotides from tRNA precursor, generating 3' termini of tRNAs. A 3'-hydroxy group is left at the tRNA terminus and a 5'-phosphoryl group is left at the trailer molecule.</text>
        <dbReference type="EC" id="3.1.26.11"/>
    </reaction>
</comment>
<protein>
    <recommendedName>
        <fullName evidence="8">Ribonuclease Z</fullName>
        <shortName evidence="8">RNase Z</shortName>
        <ecNumber evidence="8">3.1.26.11</ecNumber>
    </recommendedName>
    <alternativeName>
        <fullName evidence="8">tRNA 3 endonuclease</fullName>
    </alternativeName>
    <alternativeName>
        <fullName evidence="8">tRNase Z</fullName>
    </alternativeName>
</protein>
<evidence type="ECO:0000256" key="2">
    <source>
        <dbReference type="ARBA" id="ARBA00022694"/>
    </source>
</evidence>
<evidence type="ECO:0000313" key="10">
    <source>
        <dbReference type="EMBL" id="KOO07444.1"/>
    </source>
</evidence>
<comment type="function">
    <text evidence="8">Zinc phosphodiesterase, which displays some tRNA 3'-processing endonuclease activity. Probably involved in tRNA maturation, by removing a 3'-trailer from precursor tRNA.</text>
</comment>
<dbReference type="Proteomes" id="UP000037530">
    <property type="component" value="Unassembled WGS sequence"/>
</dbReference>
<gene>
    <name evidence="8" type="primary">rnz</name>
    <name evidence="10" type="ORF">AKJ31_11165</name>
</gene>
<dbReference type="STRING" id="171383.AKJ31_11165"/>
<keyword evidence="7 8" id="KW-0862">Zinc</keyword>
<feature type="binding site" evidence="8">
    <location>
        <position position="139"/>
    </location>
    <ligand>
        <name>Zn(2+)</name>
        <dbReference type="ChEBI" id="CHEBI:29105"/>
        <label>1</label>
        <note>catalytic</note>
    </ligand>
</feature>
<feature type="domain" description="Metallo-beta-lactamase" evidence="9">
    <location>
        <begin position="18"/>
        <end position="247"/>
    </location>
</feature>
<keyword evidence="11" id="KW-1185">Reference proteome</keyword>
<dbReference type="InterPro" id="IPR001279">
    <property type="entry name" value="Metallo-B-lactamas"/>
</dbReference>
<keyword evidence="6 8" id="KW-0378">Hydrolase</keyword>
<dbReference type="InterPro" id="IPR036866">
    <property type="entry name" value="RibonucZ/Hydroxyglut_hydro"/>
</dbReference>